<feature type="region of interest" description="Disordered" evidence="1">
    <location>
        <begin position="25"/>
        <end position="88"/>
    </location>
</feature>
<dbReference type="SMART" id="SM00909">
    <property type="entry name" value="Germane"/>
    <property type="match status" value="1"/>
</dbReference>
<dbReference type="InterPro" id="IPR019606">
    <property type="entry name" value="GerMN"/>
</dbReference>
<comment type="caution">
    <text evidence="4">The sequence shown here is derived from an EMBL/GenBank/DDBJ whole genome shotgun (WGS) entry which is preliminary data.</text>
</comment>
<evidence type="ECO:0000313" key="4">
    <source>
        <dbReference type="EMBL" id="MFB0833593.1"/>
    </source>
</evidence>
<name>A0ABV4UKY6_9MICC</name>
<proteinExistence type="predicted"/>
<dbReference type="PROSITE" id="PS51257">
    <property type="entry name" value="PROKAR_LIPOPROTEIN"/>
    <property type="match status" value="1"/>
</dbReference>
<organism evidence="4 5">
    <name type="scientific">Arthrobacter halodurans</name>
    <dbReference type="NCBI Taxonomy" id="516699"/>
    <lineage>
        <taxon>Bacteria</taxon>
        <taxon>Bacillati</taxon>
        <taxon>Actinomycetota</taxon>
        <taxon>Actinomycetes</taxon>
        <taxon>Micrococcales</taxon>
        <taxon>Micrococcaceae</taxon>
        <taxon>Arthrobacter</taxon>
    </lineage>
</organism>
<reference evidence="4 5" key="1">
    <citation type="submission" date="2024-09" db="EMBL/GenBank/DDBJ databases">
        <authorList>
            <person name="Salinas-Garcia M.A."/>
            <person name="Prieme A."/>
        </authorList>
    </citation>
    <scope>NUCLEOTIDE SEQUENCE [LARGE SCALE GENOMIC DNA]</scope>
    <source>
        <strain evidence="4 5">DSM 21081</strain>
    </source>
</reference>
<feature type="domain" description="GerMN" evidence="3">
    <location>
        <begin position="132"/>
        <end position="222"/>
    </location>
</feature>
<evidence type="ECO:0000259" key="3">
    <source>
        <dbReference type="SMART" id="SM00909"/>
    </source>
</evidence>
<feature type="signal peptide" evidence="2">
    <location>
        <begin position="1"/>
        <end position="20"/>
    </location>
</feature>
<dbReference type="Pfam" id="PF10646">
    <property type="entry name" value="Germane"/>
    <property type="match status" value="1"/>
</dbReference>
<gene>
    <name evidence="4" type="ORF">ACETWP_03250</name>
</gene>
<keyword evidence="2" id="KW-0732">Signal</keyword>
<dbReference type="EMBL" id="JBHDLJ010000002">
    <property type="protein sequence ID" value="MFB0833593.1"/>
    <property type="molecule type" value="Genomic_DNA"/>
</dbReference>
<evidence type="ECO:0000313" key="5">
    <source>
        <dbReference type="Proteomes" id="UP001575652"/>
    </source>
</evidence>
<sequence>MTPHLLRSAPLLCVATLALAACAGQPPGGSGAPAPSSAPAASGGTGSASAPAAPPGTGSRSGSTTAALPSTMPSGTTGAASPSGSSRRSPATAALTVYYVAVGDAGVSGPEIGCGDSLVATQTEPVTFTHQVEAAITRLLADRDRTHGESGLVNSLYQSTLDYVSSSVEGDTVTVELTGEPRSGGVCDDPRIQEQLRHTAKAAAGANEAVILIDGEPIEEAMSLK</sequence>
<accession>A0ABV4UKY6</accession>
<dbReference type="Proteomes" id="UP001575652">
    <property type="component" value="Unassembled WGS sequence"/>
</dbReference>
<dbReference type="RefSeq" id="WP_373970759.1">
    <property type="nucleotide sequence ID" value="NZ_JBHDLJ010000002.1"/>
</dbReference>
<evidence type="ECO:0000256" key="2">
    <source>
        <dbReference type="SAM" id="SignalP"/>
    </source>
</evidence>
<protein>
    <submittedName>
        <fullName evidence="4">GerMN domain-containing protein</fullName>
    </submittedName>
</protein>
<feature type="chain" id="PRO_5045886936" evidence="2">
    <location>
        <begin position="21"/>
        <end position="225"/>
    </location>
</feature>
<evidence type="ECO:0000256" key="1">
    <source>
        <dbReference type="SAM" id="MobiDB-lite"/>
    </source>
</evidence>
<keyword evidence="5" id="KW-1185">Reference proteome</keyword>
<feature type="compositionally biased region" description="Low complexity" evidence="1">
    <location>
        <begin position="32"/>
        <end position="88"/>
    </location>
</feature>